<organism evidence="2">
    <name type="scientific">Thermodesulfobacterium geofontis</name>
    <dbReference type="NCBI Taxonomy" id="1295609"/>
    <lineage>
        <taxon>Bacteria</taxon>
        <taxon>Pseudomonadati</taxon>
        <taxon>Thermodesulfobacteriota</taxon>
        <taxon>Thermodesulfobacteria</taxon>
        <taxon>Thermodesulfobacteriales</taxon>
        <taxon>Thermodesulfobacteriaceae</taxon>
        <taxon>Thermodesulfobacterium</taxon>
    </lineage>
</organism>
<protein>
    <submittedName>
        <fullName evidence="2">Glycosyltransferase</fullName>
    </submittedName>
</protein>
<dbReference type="PANTHER" id="PTHR45947:SF3">
    <property type="entry name" value="SULFOQUINOVOSYL TRANSFERASE SQD2"/>
    <property type="match status" value="1"/>
</dbReference>
<comment type="caution">
    <text evidence="2">The sequence shown here is derived from an EMBL/GenBank/DDBJ whole genome shotgun (WGS) entry which is preliminary data.</text>
</comment>
<dbReference type="InterPro" id="IPR050194">
    <property type="entry name" value="Glycosyltransferase_grp1"/>
</dbReference>
<dbReference type="GO" id="GO:0016757">
    <property type="term" value="F:glycosyltransferase activity"/>
    <property type="evidence" value="ECO:0007669"/>
    <property type="project" value="InterPro"/>
</dbReference>
<proteinExistence type="predicted"/>
<dbReference type="InterPro" id="IPR001296">
    <property type="entry name" value="Glyco_trans_1"/>
</dbReference>
<dbReference type="CDD" id="cd03801">
    <property type="entry name" value="GT4_PimA-like"/>
    <property type="match status" value="1"/>
</dbReference>
<reference evidence="2" key="1">
    <citation type="journal article" date="2020" name="mSystems">
        <title>Genome- and Community-Level Interaction Insights into Carbon Utilization and Element Cycling Functions of Hydrothermarchaeota in Hydrothermal Sediment.</title>
        <authorList>
            <person name="Zhou Z."/>
            <person name="Liu Y."/>
            <person name="Xu W."/>
            <person name="Pan J."/>
            <person name="Luo Z.H."/>
            <person name="Li M."/>
        </authorList>
    </citation>
    <scope>NUCLEOTIDE SEQUENCE [LARGE SCALE GENOMIC DNA]</scope>
    <source>
        <strain evidence="2">SpSt-6</strain>
    </source>
</reference>
<feature type="domain" description="Glycosyl transferase family 1" evidence="1">
    <location>
        <begin position="167"/>
        <end position="294"/>
    </location>
</feature>
<dbReference type="Gene3D" id="3.40.50.2000">
    <property type="entry name" value="Glycogen Phosphorylase B"/>
    <property type="match status" value="2"/>
</dbReference>
<dbReference type="PANTHER" id="PTHR45947">
    <property type="entry name" value="SULFOQUINOVOSYL TRANSFERASE SQD2"/>
    <property type="match status" value="1"/>
</dbReference>
<accession>A0A7C4NT09</accession>
<dbReference type="EMBL" id="DSZN01000058">
    <property type="protein sequence ID" value="HGQ85357.1"/>
    <property type="molecule type" value="Genomic_DNA"/>
</dbReference>
<evidence type="ECO:0000259" key="1">
    <source>
        <dbReference type="Pfam" id="PF00534"/>
    </source>
</evidence>
<name>A0A7C4NT09_9BACT</name>
<gene>
    <name evidence="2" type="ORF">ENT66_03065</name>
</gene>
<dbReference type="Pfam" id="PF00534">
    <property type="entry name" value="Glycos_transf_1"/>
    <property type="match status" value="1"/>
</dbReference>
<sequence>MRVKLMFPWKFIDSPYYKSLVNYPPENVEFINVKKNFIKVIDNPNVFTYTNKVKSFVRKVAEVVKVPNLTFTLDHNADLIHCAHCLLLNKLPWVIDLEHYWSFSASSKISYSAVGKSIIRKVLRKSFCKKILPWTYAAKETISEALRDGEIDKKMEVVYPAIPVPKNEKKKKSRKLTLLFIGRYFYSKGGLLALEAFRELKKRYDIKCILISLTIPEHIKKKYESYVEIHRSVSEYTLFNKIYPSSDIYVYPGISDTFGFSLLEAMSFNLPIITLDAFSRKEIVKDWKNGFVISYDKNISIYKIGKKEKEVVKKIVEKTSILIQSSSLRRKMGRYGRMLVEKGKFSIKKRNESLKRIYEEAINY</sequence>
<evidence type="ECO:0000313" key="2">
    <source>
        <dbReference type="EMBL" id="HGQ85357.1"/>
    </source>
</evidence>
<dbReference type="SUPFAM" id="SSF53756">
    <property type="entry name" value="UDP-Glycosyltransferase/glycogen phosphorylase"/>
    <property type="match status" value="1"/>
</dbReference>
<dbReference type="AlphaFoldDB" id="A0A7C4NT09"/>
<keyword evidence="2" id="KW-0808">Transferase</keyword>